<dbReference type="RefSeq" id="XP_033533729.1">
    <property type="nucleotide sequence ID" value="XM_033679603.1"/>
</dbReference>
<proteinExistence type="predicted"/>
<evidence type="ECO:0000313" key="3">
    <source>
        <dbReference type="EMBL" id="KAF1812098.1"/>
    </source>
</evidence>
<reference evidence="5" key="3">
    <citation type="submission" date="2025-04" db="UniProtKB">
        <authorList>
            <consortium name="RefSeq"/>
        </authorList>
    </citation>
    <scope>IDENTIFICATION</scope>
    <source>
        <strain evidence="5">CBS 781.70</strain>
    </source>
</reference>
<keyword evidence="4" id="KW-1185">Reference proteome</keyword>
<dbReference type="InterPro" id="IPR016024">
    <property type="entry name" value="ARM-type_fold"/>
</dbReference>
<organism evidence="3">
    <name type="scientific">Eremomyces bilateralis CBS 781.70</name>
    <dbReference type="NCBI Taxonomy" id="1392243"/>
    <lineage>
        <taxon>Eukaryota</taxon>
        <taxon>Fungi</taxon>
        <taxon>Dikarya</taxon>
        <taxon>Ascomycota</taxon>
        <taxon>Pezizomycotina</taxon>
        <taxon>Dothideomycetes</taxon>
        <taxon>Dothideomycetes incertae sedis</taxon>
        <taxon>Eremomycetales</taxon>
        <taxon>Eremomycetaceae</taxon>
        <taxon>Eremomyces</taxon>
    </lineage>
</organism>
<evidence type="ECO:0000259" key="2">
    <source>
        <dbReference type="Pfam" id="PF08167"/>
    </source>
</evidence>
<feature type="region of interest" description="Disordered" evidence="1">
    <location>
        <begin position="568"/>
        <end position="587"/>
    </location>
</feature>
<dbReference type="InterPro" id="IPR012583">
    <property type="entry name" value="RIX1_N"/>
</dbReference>
<protein>
    <recommendedName>
        <fullName evidence="2">Pre-rRNA-processing protein RIX1 N-terminal domain-containing protein</fullName>
    </recommendedName>
</protein>
<reference evidence="5" key="2">
    <citation type="submission" date="2020-04" db="EMBL/GenBank/DDBJ databases">
        <authorList>
            <consortium name="NCBI Genome Project"/>
        </authorList>
    </citation>
    <scope>NUCLEOTIDE SEQUENCE</scope>
    <source>
        <strain evidence="5">CBS 781.70</strain>
    </source>
</reference>
<feature type="region of interest" description="Disordered" evidence="1">
    <location>
        <begin position="721"/>
        <end position="768"/>
    </location>
</feature>
<evidence type="ECO:0000256" key="1">
    <source>
        <dbReference type="SAM" id="MobiDB-lite"/>
    </source>
</evidence>
<gene>
    <name evidence="3 5" type="ORF">P152DRAFT_459054</name>
</gene>
<dbReference type="AlphaFoldDB" id="A0A6G1G252"/>
<reference evidence="3 5" key="1">
    <citation type="submission" date="2020-01" db="EMBL/GenBank/DDBJ databases">
        <authorList>
            <consortium name="DOE Joint Genome Institute"/>
            <person name="Haridas S."/>
            <person name="Albert R."/>
            <person name="Binder M."/>
            <person name="Bloem J."/>
            <person name="Labutti K."/>
            <person name="Salamov A."/>
            <person name="Andreopoulos B."/>
            <person name="Baker S.E."/>
            <person name="Barry K."/>
            <person name="Bills G."/>
            <person name="Bluhm B.H."/>
            <person name="Cannon C."/>
            <person name="Castanera R."/>
            <person name="Culley D.E."/>
            <person name="Daum C."/>
            <person name="Ezra D."/>
            <person name="Gonzalez J.B."/>
            <person name="Henrissat B."/>
            <person name="Kuo A."/>
            <person name="Liang C."/>
            <person name="Lipzen A."/>
            <person name="Lutzoni F."/>
            <person name="Magnuson J."/>
            <person name="Mondo S."/>
            <person name="Nolan M."/>
            <person name="Ohm R."/>
            <person name="Pangilinan J."/>
            <person name="Park H.-J."/>
            <person name="Ramirez L."/>
            <person name="Alfaro M."/>
            <person name="Sun H."/>
            <person name="Tritt A."/>
            <person name="Yoshinaga Y."/>
            <person name="Zwiers L.-H."/>
            <person name="Turgeon B.G."/>
            <person name="Goodwin S.B."/>
            <person name="Spatafora J.W."/>
            <person name="Crous P.W."/>
            <person name="Grigoriev I.V."/>
        </authorList>
    </citation>
    <scope>NUCLEOTIDE SEQUENCE</scope>
    <source>
        <strain evidence="3 5">CBS 781.70</strain>
    </source>
</reference>
<dbReference type="Proteomes" id="UP000504638">
    <property type="component" value="Unplaced"/>
</dbReference>
<dbReference type="GeneID" id="54420173"/>
<dbReference type="EMBL" id="ML975159">
    <property type="protein sequence ID" value="KAF1812098.1"/>
    <property type="molecule type" value="Genomic_DNA"/>
</dbReference>
<feature type="domain" description="Pre-rRNA-processing protein RIX1 N-terminal" evidence="2">
    <location>
        <begin position="5"/>
        <end position="199"/>
    </location>
</feature>
<feature type="compositionally biased region" description="Acidic residues" evidence="1">
    <location>
        <begin position="740"/>
        <end position="752"/>
    </location>
</feature>
<dbReference type="OrthoDB" id="20900at2759"/>
<dbReference type="SUPFAM" id="SSF48371">
    <property type="entry name" value="ARM repeat"/>
    <property type="match status" value="1"/>
</dbReference>
<accession>A0A6G1G252</accession>
<evidence type="ECO:0000313" key="4">
    <source>
        <dbReference type="Proteomes" id="UP000504638"/>
    </source>
</evidence>
<name>A0A6G1G252_9PEZI</name>
<sequence length="768" mass="84230">MASNLRTITYRLSSTPKHLLPRIAPQLVSFLAESKDAIAFDQGKGSELSILAHKLRTQLSALLQEKSVHSRWTALVLIKTYLEIGEWDAVEKSASWVRGVLQHFQRPNPLSVKHLCVLILSRVFLLSQGHQTFIREVVTPSLSAFATACLDILGTTKYSPNFTRQNDLFQSVLSCLGELIPNHATSFRPFETKLRGILKGIAFNDTVYIAESTRQKAVDFLVELHRCAPRSAGAEERKKAVKTYVTEIHDVLSILFRGVGEEHQQQSAQKNGFTSLEDDPLQDDPTPAGLPGWSGITPGFDRGIRLLQLLRAYVAVPYPDAVDLRLGLVNDLLARILSMKGPGPGEMATWEKAGKFNSAVSMEEMNELFAQLPLFHLAAIDIVLSISKVLGTASSSVMARTAEDLNWLFTTKAPSSQLRRAAYDFLSAYIRTSGPALSKDSISDLAPVMKSCCSDLVRNLEAPSQEAKSNGAPQIEAFTTSKQRQGSPKELDADLYHAAYKLLPRLFSLPSKYVASSLRVHFDQAALLLLHEEALCLSAANPPAENASILPLARRLLGSVDRLDTLTRPRQPVISSTSGTSDLDENQLPASNIDVQNTIRESRHGDPIITMSEDEPHGLAPEVQTTIMDESSDPMQDILLAQHAAMPSNGDHDSLPPDTARATKRHLEMEEEQSKRQRLDVQSLGTTTTLTSTSTVSKTYPVESGIDSEISSNIKSKAEQLAKPVATATPAQKAEAIQEVQEEQTSDDDSDFEIPPLTMNPDADLESD</sequence>
<dbReference type="Pfam" id="PF08167">
    <property type="entry name" value="RIX1"/>
    <property type="match status" value="1"/>
</dbReference>
<evidence type="ECO:0000313" key="5">
    <source>
        <dbReference type="RefSeq" id="XP_033533729.1"/>
    </source>
</evidence>